<evidence type="ECO:0000313" key="3">
    <source>
        <dbReference type="Proteomes" id="UP000014760"/>
    </source>
</evidence>
<name>R7U9T9_CAPTE</name>
<accession>R7U9T9</accession>
<reference evidence="3" key="1">
    <citation type="submission" date="2012-12" db="EMBL/GenBank/DDBJ databases">
        <authorList>
            <person name="Hellsten U."/>
            <person name="Grimwood J."/>
            <person name="Chapman J.A."/>
            <person name="Shapiro H."/>
            <person name="Aerts A."/>
            <person name="Otillar R.P."/>
            <person name="Terry A.Y."/>
            <person name="Boore J.L."/>
            <person name="Simakov O."/>
            <person name="Marletaz F."/>
            <person name="Cho S.-J."/>
            <person name="Edsinger-Gonzales E."/>
            <person name="Havlak P."/>
            <person name="Kuo D.-H."/>
            <person name="Larsson T."/>
            <person name="Lv J."/>
            <person name="Arendt D."/>
            <person name="Savage R."/>
            <person name="Osoegawa K."/>
            <person name="de Jong P."/>
            <person name="Lindberg D.R."/>
            <person name="Seaver E.C."/>
            <person name="Weisblat D.A."/>
            <person name="Putnam N.H."/>
            <person name="Grigoriev I.V."/>
            <person name="Rokhsar D.S."/>
        </authorList>
    </citation>
    <scope>NUCLEOTIDE SEQUENCE</scope>
    <source>
        <strain evidence="3">I ESC-2004</strain>
    </source>
</reference>
<dbReference type="Proteomes" id="UP000014760">
    <property type="component" value="Unassembled WGS sequence"/>
</dbReference>
<dbReference type="EnsemblMetazoa" id="CapteT199476">
    <property type="protein sequence ID" value="CapteP199476"/>
    <property type="gene ID" value="CapteG199476"/>
</dbReference>
<gene>
    <name evidence="1" type="ORF">CAPTEDRAFT_199476</name>
</gene>
<organism evidence="1">
    <name type="scientific">Capitella teleta</name>
    <name type="common">Polychaete worm</name>
    <dbReference type="NCBI Taxonomy" id="283909"/>
    <lineage>
        <taxon>Eukaryota</taxon>
        <taxon>Metazoa</taxon>
        <taxon>Spiralia</taxon>
        <taxon>Lophotrochozoa</taxon>
        <taxon>Annelida</taxon>
        <taxon>Polychaeta</taxon>
        <taxon>Sedentaria</taxon>
        <taxon>Scolecida</taxon>
        <taxon>Capitellidae</taxon>
        <taxon>Capitella</taxon>
    </lineage>
</organism>
<dbReference type="EMBL" id="AMQN01026349">
    <property type="status" value="NOT_ANNOTATED_CDS"/>
    <property type="molecule type" value="Genomic_DNA"/>
</dbReference>
<dbReference type="EMBL" id="AMQN01026350">
    <property type="status" value="NOT_ANNOTATED_CDS"/>
    <property type="molecule type" value="Genomic_DNA"/>
</dbReference>
<dbReference type="OrthoDB" id="92090at2759"/>
<reference evidence="2" key="3">
    <citation type="submission" date="2015-06" db="UniProtKB">
        <authorList>
            <consortium name="EnsemblMetazoa"/>
        </authorList>
    </citation>
    <scope>IDENTIFICATION</scope>
</reference>
<sequence length="159" mass="17615">PPAVTTLGLLSQATRTEGVKIKIKTWKIIEGTVSTGQCDTLKIGIAFSADGSNCLLRLIARQFRKHSDTFLNKESFLCATEKARVADLLKMQPNKSLVQQQLVEDTANVAIQKDQHNITPSLDNEVKMAITKRRANESYETLNEATCSFSVRLSSQSFL</sequence>
<proteinExistence type="predicted"/>
<reference evidence="1 3" key="2">
    <citation type="journal article" date="2013" name="Nature">
        <title>Insights into bilaterian evolution from three spiralian genomes.</title>
        <authorList>
            <person name="Simakov O."/>
            <person name="Marletaz F."/>
            <person name="Cho S.J."/>
            <person name="Edsinger-Gonzales E."/>
            <person name="Havlak P."/>
            <person name="Hellsten U."/>
            <person name="Kuo D.H."/>
            <person name="Larsson T."/>
            <person name="Lv J."/>
            <person name="Arendt D."/>
            <person name="Savage R."/>
            <person name="Osoegawa K."/>
            <person name="de Jong P."/>
            <person name="Grimwood J."/>
            <person name="Chapman J.A."/>
            <person name="Shapiro H."/>
            <person name="Aerts A."/>
            <person name="Otillar R.P."/>
            <person name="Terry A.Y."/>
            <person name="Boore J.L."/>
            <person name="Grigoriev I.V."/>
            <person name="Lindberg D.R."/>
            <person name="Seaver E.C."/>
            <person name="Weisblat D.A."/>
            <person name="Putnam N.H."/>
            <person name="Rokhsar D.S."/>
        </authorList>
    </citation>
    <scope>NUCLEOTIDE SEQUENCE</scope>
    <source>
        <strain evidence="1 3">I ESC-2004</strain>
    </source>
</reference>
<keyword evidence="3" id="KW-1185">Reference proteome</keyword>
<dbReference type="EMBL" id="KB306441">
    <property type="protein sequence ID" value="ELT99875.1"/>
    <property type="molecule type" value="Genomic_DNA"/>
</dbReference>
<evidence type="ECO:0000313" key="1">
    <source>
        <dbReference type="EMBL" id="ELT99875.1"/>
    </source>
</evidence>
<evidence type="ECO:0000313" key="2">
    <source>
        <dbReference type="EnsemblMetazoa" id="CapteP199476"/>
    </source>
</evidence>
<dbReference type="AlphaFoldDB" id="R7U9T9"/>
<feature type="non-terminal residue" evidence="1">
    <location>
        <position position="1"/>
    </location>
</feature>
<protein>
    <submittedName>
        <fullName evidence="1 2">Uncharacterized protein</fullName>
    </submittedName>
</protein>
<dbReference type="HOGENOM" id="CLU_1665074_0_0_1"/>